<feature type="transmembrane region" description="Helical" evidence="1">
    <location>
        <begin position="102"/>
        <end position="123"/>
    </location>
</feature>
<dbReference type="PANTHER" id="PTHR36178:SF1">
    <property type="entry name" value="SODIUM_GLUTAMATE SYMPORTER"/>
    <property type="match status" value="1"/>
</dbReference>
<organism evidence="2 3">
    <name type="scientific">Victivallis lenta</name>
    <dbReference type="NCBI Taxonomy" id="2606640"/>
    <lineage>
        <taxon>Bacteria</taxon>
        <taxon>Pseudomonadati</taxon>
        <taxon>Lentisphaerota</taxon>
        <taxon>Lentisphaeria</taxon>
        <taxon>Victivallales</taxon>
        <taxon>Victivallaceae</taxon>
        <taxon>Victivallis</taxon>
    </lineage>
</organism>
<evidence type="ECO:0000313" key="3">
    <source>
        <dbReference type="Proteomes" id="UP000435649"/>
    </source>
</evidence>
<feature type="transmembrane region" description="Helical" evidence="1">
    <location>
        <begin position="329"/>
        <end position="352"/>
    </location>
</feature>
<dbReference type="PANTHER" id="PTHR36178">
    <property type="entry name" value="SLR0625 PROTEIN"/>
    <property type="match status" value="1"/>
</dbReference>
<evidence type="ECO:0000256" key="1">
    <source>
        <dbReference type="SAM" id="Phobius"/>
    </source>
</evidence>
<feature type="transmembrane region" description="Helical" evidence="1">
    <location>
        <begin position="267"/>
        <end position="284"/>
    </location>
</feature>
<dbReference type="GO" id="GO:0015501">
    <property type="term" value="F:glutamate:sodium symporter activity"/>
    <property type="evidence" value="ECO:0007669"/>
    <property type="project" value="InterPro"/>
</dbReference>
<keyword evidence="1" id="KW-0812">Transmembrane</keyword>
<reference evidence="2 3" key="1">
    <citation type="submission" date="2019-08" db="EMBL/GenBank/DDBJ databases">
        <title>In-depth cultivation of the pig gut microbiome towards novel bacterial diversity and tailored functional studies.</title>
        <authorList>
            <person name="Wylensek D."/>
            <person name="Hitch T.C.A."/>
            <person name="Clavel T."/>
        </authorList>
    </citation>
    <scope>NUCLEOTIDE SEQUENCE [LARGE SCALE GENOMIC DNA]</scope>
    <source>
        <strain evidence="2 3">BBE-744-WT-12</strain>
    </source>
</reference>
<accession>A0A844FY26</accession>
<sequence>METVVMSFCGLCLLLILGKLVRTAVPLFQRLYLPASVIGGLIGLLWINTLGKDAPPEWHASWNALPGFLINIVFAALFIGAKIPKLRTIWHEAAPQLCMGQLIAWGQYVIGLGLAFAVLVPLFGVNAAFGNLLEIGFEGGHGTVAGLTKTFTDFNWEAGIALGYTMATVGMVLGITLGMALINLAVRRGWVRNIRTFSEQTPHERIGVYPKHAQPPAGRQTVQSDSVDSLALHVAALGLAVLIGYGLQKLLAGCNQFMPESIQNLKILTSFPLFPLCLIGGLILQKLLLLIRLDSLVDQGQIQRLGGASLDFLVVAAVASIRLDFVLNYWMPLLLLVLGGTAWSVFMVLYAAPRLFEDAWFERAIAEFGQSLGVTATGLLLLRTVDPENRTPAAASFGYKQLLHEPIMGGGIWTSLALVLVFTRGIGEVWLISAGMLVLWLLFWRFALKREPGARIKNS</sequence>
<dbReference type="GO" id="GO:0015813">
    <property type="term" value="P:L-glutamate transmembrane transport"/>
    <property type="evidence" value="ECO:0007669"/>
    <property type="project" value="InterPro"/>
</dbReference>
<feature type="transmembrane region" description="Helical" evidence="1">
    <location>
        <begin position="161"/>
        <end position="186"/>
    </location>
</feature>
<dbReference type="Pfam" id="PF03616">
    <property type="entry name" value="Glt_symporter"/>
    <property type="match status" value="1"/>
</dbReference>
<keyword evidence="3" id="KW-1185">Reference proteome</keyword>
<dbReference type="EMBL" id="VUNS01000002">
    <property type="protein sequence ID" value="MST95996.1"/>
    <property type="molecule type" value="Genomic_DNA"/>
</dbReference>
<keyword evidence="1" id="KW-1133">Transmembrane helix</keyword>
<protein>
    <submittedName>
        <fullName evidence="2">Sodium:glutamate symporter</fullName>
    </submittedName>
</protein>
<dbReference type="InterPro" id="IPR004445">
    <property type="entry name" value="GltS"/>
</dbReference>
<feature type="transmembrane region" description="Helical" evidence="1">
    <location>
        <begin position="60"/>
        <end position="81"/>
    </location>
</feature>
<keyword evidence="1" id="KW-0472">Membrane</keyword>
<dbReference type="GO" id="GO:0016020">
    <property type="term" value="C:membrane"/>
    <property type="evidence" value="ECO:0007669"/>
    <property type="project" value="InterPro"/>
</dbReference>
<evidence type="ECO:0000313" key="2">
    <source>
        <dbReference type="EMBL" id="MST95996.1"/>
    </source>
</evidence>
<name>A0A844FY26_9BACT</name>
<feature type="transmembrane region" description="Helical" evidence="1">
    <location>
        <begin position="229"/>
        <end position="247"/>
    </location>
</feature>
<dbReference type="AlphaFoldDB" id="A0A844FY26"/>
<feature type="transmembrane region" description="Helical" evidence="1">
    <location>
        <begin position="429"/>
        <end position="447"/>
    </location>
</feature>
<dbReference type="RefSeq" id="WP_154416945.1">
    <property type="nucleotide sequence ID" value="NZ_VUNS01000002.1"/>
</dbReference>
<proteinExistence type="predicted"/>
<dbReference type="Proteomes" id="UP000435649">
    <property type="component" value="Unassembled WGS sequence"/>
</dbReference>
<comment type="caution">
    <text evidence="2">The sequence shown here is derived from an EMBL/GenBank/DDBJ whole genome shotgun (WGS) entry which is preliminary data.</text>
</comment>
<gene>
    <name evidence="2" type="ORF">FYJ85_02920</name>
</gene>